<dbReference type="Gene3D" id="3.40.50.720">
    <property type="entry name" value="NAD(P)-binding Rossmann-like Domain"/>
    <property type="match status" value="1"/>
</dbReference>
<dbReference type="InterPro" id="IPR036291">
    <property type="entry name" value="NAD(P)-bd_dom_sf"/>
</dbReference>
<dbReference type="EMBL" id="BIFS01000001">
    <property type="protein sequence ID" value="GCE16733.1"/>
    <property type="molecule type" value="Genomic_DNA"/>
</dbReference>
<dbReference type="Pfam" id="PF16363">
    <property type="entry name" value="GDP_Man_Dehyd"/>
    <property type="match status" value="1"/>
</dbReference>
<feature type="domain" description="NAD(P)-binding" evidence="1">
    <location>
        <begin position="60"/>
        <end position="245"/>
    </location>
</feature>
<name>A0A402ACB2_9CHLR</name>
<accession>A0A402ACB2</accession>
<comment type="caution">
    <text evidence="2">The sequence shown here is derived from an EMBL/GenBank/DDBJ whole genome shotgun (WGS) entry which is preliminary data.</text>
</comment>
<keyword evidence="3" id="KW-1185">Reference proteome</keyword>
<gene>
    <name evidence="2" type="ORF">KDK_05330</name>
</gene>
<reference evidence="3" key="1">
    <citation type="submission" date="2018-12" db="EMBL/GenBank/DDBJ databases">
        <title>Tengunoibacter tsumagoiensis gen. nov., sp. nov., Dictyobacter kobayashii sp. nov., D. alpinus sp. nov., and D. joshuensis sp. nov. and description of Dictyobacteraceae fam. nov. within the order Ktedonobacterales isolated from Tengu-no-mugimeshi.</title>
        <authorList>
            <person name="Wang C.M."/>
            <person name="Zheng Y."/>
            <person name="Sakai Y."/>
            <person name="Toyoda A."/>
            <person name="Minakuchi Y."/>
            <person name="Abe K."/>
            <person name="Yokota A."/>
            <person name="Yabe S."/>
        </authorList>
    </citation>
    <scope>NUCLEOTIDE SEQUENCE [LARGE SCALE GENOMIC DNA]</scope>
    <source>
        <strain evidence="3">Uno11</strain>
    </source>
</reference>
<dbReference type="AlphaFoldDB" id="A0A402ACB2"/>
<evidence type="ECO:0000313" key="2">
    <source>
        <dbReference type="EMBL" id="GCE16733.1"/>
    </source>
</evidence>
<dbReference type="InterPro" id="IPR016040">
    <property type="entry name" value="NAD(P)-bd_dom"/>
</dbReference>
<evidence type="ECO:0000313" key="3">
    <source>
        <dbReference type="Proteomes" id="UP000287188"/>
    </source>
</evidence>
<protein>
    <recommendedName>
        <fullName evidence="1">NAD(P)-binding domain-containing protein</fullName>
    </recommendedName>
</protein>
<dbReference type="PANTHER" id="PTHR43000">
    <property type="entry name" value="DTDP-D-GLUCOSE 4,6-DEHYDRATASE-RELATED"/>
    <property type="match status" value="1"/>
</dbReference>
<proteinExistence type="predicted"/>
<dbReference type="SUPFAM" id="SSF51735">
    <property type="entry name" value="NAD(P)-binding Rossmann-fold domains"/>
    <property type="match status" value="1"/>
</dbReference>
<organism evidence="2 3">
    <name type="scientific">Dictyobacter kobayashii</name>
    <dbReference type="NCBI Taxonomy" id="2014872"/>
    <lineage>
        <taxon>Bacteria</taxon>
        <taxon>Bacillati</taxon>
        <taxon>Chloroflexota</taxon>
        <taxon>Ktedonobacteria</taxon>
        <taxon>Ktedonobacterales</taxon>
        <taxon>Dictyobacteraceae</taxon>
        <taxon>Dictyobacter</taxon>
    </lineage>
</organism>
<evidence type="ECO:0000259" key="1">
    <source>
        <dbReference type="Pfam" id="PF16363"/>
    </source>
</evidence>
<sequence>MILNHFDLDITNFGARETISKRSLADLKCAMCNTLIEFIYKLTWLFEIFLKGYYQMKHILVTGGAGFIGSHFVRYMLEKYPDYAINMLDKLTYAGNLSNLSDVQECYGPLERYHFFQGDICDPTSVKEAMQGCEYVLNFAAESHVDRSLEHPGHFIMTDVYGTYVLLEQARKEHIERFVQISTDEVYGEILSGNAGEDANVIPRSPYSASKAGGEFIAQAYFVTYGLPVIITRGSNNFGPFQHPRSLFRFS</sequence>
<dbReference type="Proteomes" id="UP000287188">
    <property type="component" value="Unassembled WGS sequence"/>
</dbReference>